<dbReference type="AlphaFoldDB" id="F0X2I1"/>
<gene>
    <name evidence="1" type="primary">AlNc14C1091G12772</name>
    <name evidence="1" type="ORF">ALNC14_142260</name>
</gene>
<evidence type="ECO:0000313" key="1">
    <source>
        <dbReference type="EMBL" id="CCA28082.1"/>
    </source>
</evidence>
<organism evidence="1">
    <name type="scientific">Albugo laibachii Nc14</name>
    <dbReference type="NCBI Taxonomy" id="890382"/>
    <lineage>
        <taxon>Eukaryota</taxon>
        <taxon>Sar</taxon>
        <taxon>Stramenopiles</taxon>
        <taxon>Oomycota</taxon>
        <taxon>Peronosporomycetes</taxon>
        <taxon>Albuginales</taxon>
        <taxon>Albuginaceae</taxon>
        <taxon>Albugo</taxon>
    </lineage>
</organism>
<accession>F0X2I1</accession>
<protein>
    <submittedName>
        <fullName evidence="1">AlNc14C1091G12772 protein</fullName>
    </submittedName>
</protein>
<dbReference type="EMBL" id="FR824870">
    <property type="protein sequence ID" value="CCA28082.1"/>
    <property type="molecule type" value="Genomic_DNA"/>
</dbReference>
<reference evidence="1" key="1">
    <citation type="journal article" date="2011" name="PLoS Biol.">
        <title>Gene gain and loss during evolution of obligate parasitism in the white rust pathogen of Arabidopsis thaliana.</title>
        <authorList>
            <person name="Kemen E."/>
            <person name="Gardiner A."/>
            <person name="Schultz-Larsen T."/>
            <person name="Kemen A.C."/>
            <person name="Balmuth A.L."/>
            <person name="Robert-Seilaniantz A."/>
            <person name="Bailey K."/>
            <person name="Holub E."/>
            <person name="Studholme D.J."/>
            <person name="Maclean D."/>
            <person name="Jones J.D."/>
        </authorList>
    </citation>
    <scope>NUCLEOTIDE SEQUENCE</scope>
</reference>
<dbReference type="HOGENOM" id="CLU_2817784_0_0_1"/>
<sequence length="67" mass="7716">MHNIFTSTSATNYSGIFSATCISNRNEKENETGIGKRQAKRVMYQVQFSSCFSKNTTKRHRNKKCFT</sequence>
<reference evidence="1" key="2">
    <citation type="submission" date="2011-02" db="EMBL/GenBank/DDBJ databases">
        <authorList>
            <person name="MacLean D."/>
        </authorList>
    </citation>
    <scope>NUCLEOTIDE SEQUENCE</scope>
</reference>
<name>F0X2I1_9STRA</name>
<proteinExistence type="predicted"/>